<dbReference type="Pfam" id="PF06337">
    <property type="entry name" value="DUSP"/>
    <property type="match status" value="1"/>
</dbReference>
<dbReference type="PANTHER" id="PTHR24006:SF827">
    <property type="entry name" value="UBIQUITIN CARBOXYL-TERMINAL HYDROLASE 34"/>
    <property type="match status" value="1"/>
</dbReference>
<dbReference type="PANTHER" id="PTHR24006">
    <property type="entry name" value="UBIQUITIN CARBOXYL-TERMINAL HYDROLASE"/>
    <property type="match status" value="1"/>
</dbReference>
<feature type="domain" description="USP" evidence="2">
    <location>
        <begin position="262"/>
        <end position="533"/>
    </location>
</feature>
<evidence type="ECO:0008006" key="6">
    <source>
        <dbReference type="Google" id="ProtNLM"/>
    </source>
</evidence>
<dbReference type="InterPro" id="IPR050164">
    <property type="entry name" value="Peptidase_C19"/>
</dbReference>
<dbReference type="Pfam" id="PF00443">
    <property type="entry name" value="UCH"/>
    <property type="match status" value="1"/>
</dbReference>
<dbReference type="PROSITE" id="PS00973">
    <property type="entry name" value="USP_2"/>
    <property type="match status" value="1"/>
</dbReference>
<evidence type="ECO:0000313" key="5">
    <source>
        <dbReference type="Proteomes" id="UP001162131"/>
    </source>
</evidence>
<evidence type="ECO:0000313" key="4">
    <source>
        <dbReference type="EMBL" id="CAG9332557.1"/>
    </source>
</evidence>
<dbReference type="Proteomes" id="UP001162131">
    <property type="component" value="Unassembled WGS sequence"/>
</dbReference>
<accession>A0AAU9K3W1</accession>
<dbReference type="EMBL" id="CAJZBQ010000054">
    <property type="protein sequence ID" value="CAG9332557.1"/>
    <property type="molecule type" value="Genomic_DNA"/>
</dbReference>
<keyword evidence="5" id="KW-1185">Reference proteome</keyword>
<dbReference type="SUPFAM" id="SSF143791">
    <property type="entry name" value="DUSP-like"/>
    <property type="match status" value="1"/>
</dbReference>
<dbReference type="AlphaFoldDB" id="A0AAU9K3W1"/>
<dbReference type="GO" id="GO:0005634">
    <property type="term" value="C:nucleus"/>
    <property type="evidence" value="ECO:0007669"/>
    <property type="project" value="TreeGrafter"/>
</dbReference>
<dbReference type="InterPro" id="IPR028889">
    <property type="entry name" value="USP"/>
</dbReference>
<feature type="compositionally biased region" description="Polar residues" evidence="1">
    <location>
        <begin position="228"/>
        <end position="244"/>
    </location>
</feature>
<dbReference type="InterPro" id="IPR035927">
    <property type="entry name" value="DUSP-like_sf"/>
</dbReference>
<dbReference type="GO" id="GO:0004843">
    <property type="term" value="F:cysteine-type deubiquitinase activity"/>
    <property type="evidence" value="ECO:0007669"/>
    <property type="project" value="InterPro"/>
</dbReference>
<name>A0AAU9K3W1_9CILI</name>
<dbReference type="InterPro" id="IPR018200">
    <property type="entry name" value="USP_CS"/>
</dbReference>
<dbReference type="GO" id="GO:0016579">
    <property type="term" value="P:protein deubiquitination"/>
    <property type="evidence" value="ECO:0007669"/>
    <property type="project" value="InterPro"/>
</dbReference>
<dbReference type="Gene3D" id="3.90.70.10">
    <property type="entry name" value="Cysteine proteinases"/>
    <property type="match status" value="1"/>
</dbReference>
<organism evidence="4 5">
    <name type="scientific">Blepharisma stoltei</name>
    <dbReference type="NCBI Taxonomy" id="1481888"/>
    <lineage>
        <taxon>Eukaryota</taxon>
        <taxon>Sar</taxon>
        <taxon>Alveolata</taxon>
        <taxon>Ciliophora</taxon>
        <taxon>Postciliodesmatophora</taxon>
        <taxon>Heterotrichea</taxon>
        <taxon>Heterotrichida</taxon>
        <taxon>Blepharismidae</taxon>
        <taxon>Blepharisma</taxon>
    </lineage>
</organism>
<feature type="region of interest" description="Disordered" evidence="1">
    <location>
        <begin position="213"/>
        <end position="245"/>
    </location>
</feature>
<dbReference type="GO" id="GO:0005829">
    <property type="term" value="C:cytosol"/>
    <property type="evidence" value="ECO:0007669"/>
    <property type="project" value="TreeGrafter"/>
</dbReference>
<sequence>MNILKQIKTAFLDIKTPILSEPPDRNFPTNYHKAGILSPKACFTNNELQINSAKELSREEEEQVVRKLDKIKDCNEYYWVEAQWVRDWASYIHGANSPGKLKTAKLKEIAGSIKKDLRIGIDYRALNKEQWIFLSQKYGAEAPVISNSPIYLETKPEEIEPDEPATPRFDATNLKLPTSVRDSEHPKSERNSSEGATLLTTRKETLEVPIIEGDTSSPATEADELEVKSSNESITRSTSNTVNDSEFSFQSSSSLKVRSGRVGLENPGLFCYMNSGLQLLFSIPELKESLLQLNTEFSENNVASILGDICKQIFLGKAKKVRPEALWKYISAYFPLSRQHDLPEFLRFIVNKLETEPPIIPQIFNGLTCSKITCNNCFQVSRKYEPFIDLQFELSSSIEKSFILFTKEERLTANYDCEACNEKSEVSKQFKISKPPSYLLIQVKRFRQIPYPHKVSSTCKYKKRMSIEEFSLEKAEYELLGVAVHNGSIDNGHYLAYCKRGHSWFLYDDAKCTKVSLKEVLNLNAYVLLYKKVETN</sequence>
<comment type="caution">
    <text evidence="4">The sequence shown here is derived from an EMBL/GenBank/DDBJ whole genome shotgun (WGS) entry which is preliminary data.</text>
</comment>
<reference evidence="4" key="1">
    <citation type="submission" date="2021-09" db="EMBL/GenBank/DDBJ databases">
        <authorList>
            <consortium name="AG Swart"/>
            <person name="Singh M."/>
            <person name="Singh A."/>
            <person name="Seah K."/>
            <person name="Emmerich C."/>
        </authorList>
    </citation>
    <scope>NUCLEOTIDE SEQUENCE</scope>
    <source>
        <strain evidence="4">ATCC30299</strain>
    </source>
</reference>
<feature type="compositionally biased region" description="Basic and acidic residues" evidence="1">
    <location>
        <begin position="181"/>
        <end position="192"/>
    </location>
</feature>
<proteinExistence type="predicted"/>
<evidence type="ECO:0000259" key="2">
    <source>
        <dbReference type="PROSITE" id="PS50235"/>
    </source>
</evidence>
<feature type="region of interest" description="Disordered" evidence="1">
    <location>
        <begin position="158"/>
        <end position="199"/>
    </location>
</feature>
<dbReference type="Gene3D" id="3.30.2230.10">
    <property type="entry name" value="DUSP-like"/>
    <property type="match status" value="1"/>
</dbReference>
<feature type="domain" description="DUSP" evidence="3">
    <location>
        <begin position="56"/>
        <end position="150"/>
    </location>
</feature>
<dbReference type="SUPFAM" id="SSF54001">
    <property type="entry name" value="Cysteine proteinases"/>
    <property type="match status" value="1"/>
</dbReference>
<evidence type="ECO:0000259" key="3">
    <source>
        <dbReference type="PROSITE" id="PS51283"/>
    </source>
</evidence>
<dbReference type="InterPro" id="IPR006615">
    <property type="entry name" value="Pept_C19_DUSP"/>
</dbReference>
<dbReference type="PROSITE" id="PS51283">
    <property type="entry name" value="DUSP"/>
    <property type="match status" value="1"/>
</dbReference>
<dbReference type="PROSITE" id="PS50235">
    <property type="entry name" value="USP_3"/>
    <property type="match status" value="1"/>
</dbReference>
<dbReference type="InterPro" id="IPR001394">
    <property type="entry name" value="Peptidase_C19_UCH"/>
</dbReference>
<protein>
    <recommendedName>
        <fullName evidence="6">Ubiquitinyl hydrolase 1</fullName>
    </recommendedName>
</protein>
<evidence type="ECO:0000256" key="1">
    <source>
        <dbReference type="SAM" id="MobiDB-lite"/>
    </source>
</evidence>
<gene>
    <name evidence="4" type="ORF">BSTOLATCC_MIC56002</name>
</gene>
<dbReference type="InterPro" id="IPR038765">
    <property type="entry name" value="Papain-like_cys_pep_sf"/>
</dbReference>